<name>A0A939FBK3_9ACTN</name>
<dbReference type="AlphaFoldDB" id="A0A939FBK3"/>
<feature type="transmembrane region" description="Helical" evidence="1">
    <location>
        <begin position="6"/>
        <end position="26"/>
    </location>
</feature>
<dbReference type="RefSeq" id="WP_206967419.1">
    <property type="nucleotide sequence ID" value="NZ_BAAAJJ010000001.1"/>
</dbReference>
<sequence>MLTPIAYGLAILLNLMIIWIGIRFLAQPMAAAAGYGVAAKENGDSAYLTIKGVRDFTYGILGLALLVFAGAHAEAWFMLVVVLAPIGDTFIVLRNGGTKAVAYGIHTATAVIMLINAALLFAI</sequence>
<dbReference type="EMBL" id="JAFLRJ010000349">
    <property type="protein sequence ID" value="MBO0516040.1"/>
    <property type="molecule type" value="Genomic_DNA"/>
</dbReference>
<organism evidence="2 3">
    <name type="scientific">Streptomyces beijiangensis</name>
    <dbReference type="NCBI Taxonomy" id="163361"/>
    <lineage>
        <taxon>Bacteria</taxon>
        <taxon>Bacillati</taxon>
        <taxon>Actinomycetota</taxon>
        <taxon>Actinomycetes</taxon>
        <taxon>Kitasatosporales</taxon>
        <taxon>Streptomycetaceae</taxon>
        <taxon>Streptomyces</taxon>
    </lineage>
</organism>
<evidence type="ECO:0000313" key="2">
    <source>
        <dbReference type="EMBL" id="MBO0516040.1"/>
    </source>
</evidence>
<evidence type="ECO:0000256" key="1">
    <source>
        <dbReference type="SAM" id="Phobius"/>
    </source>
</evidence>
<keyword evidence="1" id="KW-1133">Transmembrane helix</keyword>
<dbReference type="Proteomes" id="UP000664167">
    <property type="component" value="Unassembled WGS sequence"/>
</dbReference>
<keyword evidence="3" id="KW-1185">Reference proteome</keyword>
<feature type="transmembrane region" description="Helical" evidence="1">
    <location>
        <begin position="47"/>
        <end position="69"/>
    </location>
</feature>
<dbReference type="Pfam" id="PF14087">
    <property type="entry name" value="DUF4267"/>
    <property type="match status" value="1"/>
</dbReference>
<keyword evidence="1" id="KW-0472">Membrane</keyword>
<comment type="caution">
    <text evidence="2">The sequence shown here is derived from an EMBL/GenBank/DDBJ whole genome shotgun (WGS) entry which is preliminary data.</text>
</comment>
<proteinExistence type="predicted"/>
<accession>A0A939FBK3</accession>
<keyword evidence="1" id="KW-0812">Transmembrane</keyword>
<gene>
    <name evidence="2" type="ORF">J0695_30345</name>
</gene>
<feature type="transmembrane region" description="Helical" evidence="1">
    <location>
        <begin position="100"/>
        <end position="122"/>
    </location>
</feature>
<reference evidence="2" key="1">
    <citation type="submission" date="2021-03" db="EMBL/GenBank/DDBJ databases">
        <title>Streptomyces poriferae sp. nov., a novel marine sponge-derived Actinobacteria species with anti-MRSA activity.</title>
        <authorList>
            <person name="Sandoval-Powers M."/>
            <person name="Kralova S."/>
            <person name="Nguyen G.-S."/>
            <person name="Fawwal D."/>
            <person name="Degnes K."/>
            <person name="Klinkenberg G."/>
            <person name="Sletta H."/>
            <person name="Wentzel A."/>
            <person name="Liles M.R."/>
        </authorList>
    </citation>
    <scope>NUCLEOTIDE SEQUENCE</scope>
    <source>
        <strain evidence="2">DSM 41794</strain>
    </source>
</reference>
<evidence type="ECO:0000313" key="3">
    <source>
        <dbReference type="Proteomes" id="UP000664167"/>
    </source>
</evidence>
<protein>
    <submittedName>
        <fullName evidence="2">DUF4267 domain-containing protein</fullName>
    </submittedName>
</protein>
<dbReference type="InterPro" id="IPR025363">
    <property type="entry name" value="DUF4267"/>
</dbReference>